<dbReference type="PANTHER" id="PTHR43605">
    <property type="entry name" value="ACYL-COENZYME A SYNTHETASE"/>
    <property type="match status" value="1"/>
</dbReference>
<reference evidence="16" key="1">
    <citation type="submission" date="2022-01" db="EMBL/GenBank/DDBJ databases">
        <authorList>
            <person name="Braso-Vives M."/>
        </authorList>
    </citation>
    <scope>NUCLEOTIDE SEQUENCE</scope>
</reference>
<keyword evidence="5" id="KW-0479">Metal-binding</keyword>
<sequence>MSLCVTILKSPLFNGVGQVFAKSATRPRRFSNFYHLRHSKTSASVLQTNTSRCIHTTTAYQTREASRTGFDDYEAGWKNFHLEVPEYFNFANVVDDWAKKEKTKERADNPALWWIDDHGNQLQWNFQQLAEYSKKVANLLQTSCGLRHGDRAVVILPRVPEWWLVNIACVRAGVVLSPGTPQLMSKDILHRLRMSGAKCIIADDVIAERVDQVSAQCPDLKVKLLVSETGQTRDGWLDYRQLYREASQHHEVARTRSDEPMQLFFTSGTTGAPKMAEHTHASYGLGHVTTGRYWLDLTSSDMIWNMSDTGWAKSAYSNLFGPWVQGACAFIHHTPKFDAVETLKVLSRVPISTMCTPPTAYRMMIQNDLSRYDLSKLEHVVSAGEPLNPEVMSEWKAGTGLTIREGYGQSETCLACGMFRCLDVRPGSMGKPAPGYDLRVIDDKCRELEPGKEGDLAIKVKPHRPVGLFTRYLDDPVRTVNAFRGDYYVMGDRALRDEDGYLWFVGRADDVILSAGYRIGPFEVESALIEHSAVAESAVVSSPDPIRGQVVKAFIILSPSYQDISQREKLVKDIQEHVKKTTAPYKYPRQIEFVEELPKTVSGKIRRVELRTKEWDKTS</sequence>
<evidence type="ECO:0000256" key="5">
    <source>
        <dbReference type="ARBA" id="ARBA00022723"/>
    </source>
</evidence>
<evidence type="ECO:0000256" key="4">
    <source>
        <dbReference type="ARBA" id="ARBA00022598"/>
    </source>
</evidence>
<dbReference type="Pfam" id="PF00501">
    <property type="entry name" value="AMP-binding"/>
    <property type="match status" value="1"/>
</dbReference>
<dbReference type="GO" id="GO:0005524">
    <property type="term" value="F:ATP binding"/>
    <property type="evidence" value="ECO:0007669"/>
    <property type="project" value="UniProtKB-KW"/>
</dbReference>
<protein>
    <recommendedName>
        <fullName evidence="12">medium-chain acyl-CoA ligase</fullName>
        <ecNumber evidence="12">6.2.1.2</ecNumber>
    </recommendedName>
</protein>
<evidence type="ECO:0000256" key="12">
    <source>
        <dbReference type="ARBA" id="ARBA00039009"/>
    </source>
</evidence>
<dbReference type="InterPro" id="IPR025110">
    <property type="entry name" value="AMP-bd_C"/>
</dbReference>
<feature type="domain" description="AMP-dependent synthetase/ligase" evidence="14">
    <location>
        <begin position="102"/>
        <end position="459"/>
    </location>
</feature>
<feature type="domain" description="AMP-binding enzyme C-terminal" evidence="15">
    <location>
        <begin position="523"/>
        <end position="604"/>
    </location>
</feature>
<dbReference type="InterPro" id="IPR045851">
    <property type="entry name" value="AMP-bd_C_sf"/>
</dbReference>
<dbReference type="GO" id="GO:0006637">
    <property type="term" value="P:acyl-CoA metabolic process"/>
    <property type="evidence" value="ECO:0007669"/>
    <property type="project" value="TreeGrafter"/>
</dbReference>
<evidence type="ECO:0000256" key="1">
    <source>
        <dbReference type="ARBA" id="ARBA00001936"/>
    </source>
</evidence>
<keyword evidence="9" id="KW-0460">Magnesium</keyword>
<dbReference type="InterPro" id="IPR020845">
    <property type="entry name" value="AMP-binding_CS"/>
</dbReference>
<proteinExistence type="inferred from homology"/>
<evidence type="ECO:0000313" key="17">
    <source>
        <dbReference type="Proteomes" id="UP000838412"/>
    </source>
</evidence>
<dbReference type="GO" id="GO:0046872">
    <property type="term" value="F:metal ion binding"/>
    <property type="evidence" value="ECO:0007669"/>
    <property type="project" value="UniProtKB-KW"/>
</dbReference>
<dbReference type="InterPro" id="IPR051087">
    <property type="entry name" value="Mitochondrial_ACSM"/>
</dbReference>
<dbReference type="GO" id="GO:0031956">
    <property type="term" value="F:medium-chain fatty acid-CoA ligase activity"/>
    <property type="evidence" value="ECO:0007669"/>
    <property type="project" value="UniProtKB-EC"/>
</dbReference>
<organism evidence="16 17">
    <name type="scientific">Branchiostoma lanceolatum</name>
    <name type="common">Common lancelet</name>
    <name type="synonym">Amphioxus lanceolatum</name>
    <dbReference type="NCBI Taxonomy" id="7740"/>
    <lineage>
        <taxon>Eukaryota</taxon>
        <taxon>Metazoa</taxon>
        <taxon>Chordata</taxon>
        <taxon>Cephalochordata</taxon>
        <taxon>Leptocardii</taxon>
        <taxon>Amphioxiformes</taxon>
        <taxon>Branchiostomatidae</taxon>
        <taxon>Branchiostoma</taxon>
    </lineage>
</organism>
<evidence type="ECO:0000256" key="13">
    <source>
        <dbReference type="ARBA" id="ARBA00048477"/>
    </source>
</evidence>
<keyword evidence="7" id="KW-0276">Fatty acid metabolism</keyword>
<evidence type="ECO:0000256" key="6">
    <source>
        <dbReference type="ARBA" id="ARBA00022741"/>
    </source>
</evidence>
<dbReference type="EC" id="6.2.1.2" evidence="12"/>
<dbReference type="SUPFAM" id="SSF56801">
    <property type="entry name" value="Acetyl-CoA synthetase-like"/>
    <property type="match status" value="1"/>
</dbReference>
<dbReference type="Proteomes" id="UP000838412">
    <property type="component" value="Chromosome 9"/>
</dbReference>
<keyword evidence="10" id="KW-0443">Lipid metabolism</keyword>
<dbReference type="GO" id="GO:0004321">
    <property type="term" value="F:fatty-acyl-CoA synthase activity"/>
    <property type="evidence" value="ECO:0007669"/>
    <property type="project" value="TreeGrafter"/>
</dbReference>
<keyword evidence="11" id="KW-0496">Mitochondrion</keyword>
<comment type="catalytic activity">
    <reaction evidence="13">
        <text>a medium-chain fatty acid + ATP + CoA = a medium-chain fatty acyl-CoA + AMP + diphosphate</text>
        <dbReference type="Rhea" id="RHEA:48340"/>
        <dbReference type="ChEBI" id="CHEBI:30616"/>
        <dbReference type="ChEBI" id="CHEBI:33019"/>
        <dbReference type="ChEBI" id="CHEBI:57287"/>
        <dbReference type="ChEBI" id="CHEBI:59558"/>
        <dbReference type="ChEBI" id="CHEBI:90546"/>
        <dbReference type="ChEBI" id="CHEBI:456215"/>
        <dbReference type="EC" id="6.2.1.2"/>
    </reaction>
    <physiologicalReaction direction="left-to-right" evidence="13">
        <dbReference type="Rhea" id="RHEA:48341"/>
    </physiologicalReaction>
</comment>
<accession>A0A8K0AF43</accession>
<dbReference type="EMBL" id="OV696694">
    <property type="protein sequence ID" value="CAH1273780.1"/>
    <property type="molecule type" value="Genomic_DNA"/>
</dbReference>
<dbReference type="PROSITE" id="PS00455">
    <property type="entry name" value="AMP_BINDING"/>
    <property type="match status" value="1"/>
</dbReference>
<dbReference type="Gene3D" id="3.30.300.30">
    <property type="match status" value="1"/>
</dbReference>
<keyword evidence="17" id="KW-1185">Reference proteome</keyword>
<evidence type="ECO:0000259" key="14">
    <source>
        <dbReference type="Pfam" id="PF00501"/>
    </source>
</evidence>
<evidence type="ECO:0000256" key="11">
    <source>
        <dbReference type="ARBA" id="ARBA00023128"/>
    </source>
</evidence>
<comment type="cofactor">
    <cofactor evidence="1">
        <name>Mn(2+)</name>
        <dbReference type="ChEBI" id="CHEBI:29035"/>
    </cofactor>
</comment>
<dbReference type="FunFam" id="3.40.50.12780:FF:000007">
    <property type="entry name" value="Acyl-coenzyme A synthetase ACSM2A, mitochondrial"/>
    <property type="match status" value="1"/>
</dbReference>
<gene>
    <name evidence="16" type="primary">ACSM3</name>
    <name evidence="16" type="ORF">BLAG_LOCUS25012</name>
</gene>
<dbReference type="FunFam" id="3.30.300.30:FF:000005">
    <property type="entry name" value="Acyl-coenzyme A synthetase ACSM5, mitochondrial"/>
    <property type="match status" value="1"/>
</dbReference>
<dbReference type="GO" id="GO:0006633">
    <property type="term" value="P:fatty acid biosynthetic process"/>
    <property type="evidence" value="ECO:0007669"/>
    <property type="project" value="TreeGrafter"/>
</dbReference>
<evidence type="ECO:0000259" key="15">
    <source>
        <dbReference type="Pfam" id="PF13193"/>
    </source>
</evidence>
<evidence type="ECO:0000256" key="2">
    <source>
        <dbReference type="ARBA" id="ARBA00004173"/>
    </source>
</evidence>
<comment type="similarity">
    <text evidence="3">Belongs to the ATP-dependent AMP-binding enzyme family.</text>
</comment>
<dbReference type="GO" id="GO:0005759">
    <property type="term" value="C:mitochondrial matrix"/>
    <property type="evidence" value="ECO:0007669"/>
    <property type="project" value="TreeGrafter"/>
</dbReference>
<dbReference type="AlphaFoldDB" id="A0A8K0AF43"/>
<dbReference type="OrthoDB" id="6614653at2759"/>
<keyword evidence="6" id="KW-0547">Nucleotide-binding</keyword>
<evidence type="ECO:0000256" key="3">
    <source>
        <dbReference type="ARBA" id="ARBA00006432"/>
    </source>
</evidence>
<name>A0A8K0AF43_BRALA</name>
<dbReference type="PANTHER" id="PTHR43605:SF10">
    <property type="entry name" value="ACYL-COA SYNTHETASE MEDIUM CHAIN FAMILY MEMBER 3"/>
    <property type="match status" value="1"/>
</dbReference>
<evidence type="ECO:0000256" key="9">
    <source>
        <dbReference type="ARBA" id="ARBA00022842"/>
    </source>
</evidence>
<evidence type="ECO:0000313" key="16">
    <source>
        <dbReference type="EMBL" id="CAH1273780.1"/>
    </source>
</evidence>
<dbReference type="InterPro" id="IPR042099">
    <property type="entry name" value="ANL_N_sf"/>
</dbReference>
<dbReference type="Pfam" id="PF13193">
    <property type="entry name" value="AMP-binding_C"/>
    <property type="match status" value="1"/>
</dbReference>
<evidence type="ECO:0000256" key="7">
    <source>
        <dbReference type="ARBA" id="ARBA00022832"/>
    </source>
</evidence>
<keyword evidence="4" id="KW-0436">Ligase</keyword>
<dbReference type="Gene3D" id="3.40.50.12780">
    <property type="entry name" value="N-terminal domain of ligase-like"/>
    <property type="match status" value="1"/>
</dbReference>
<keyword evidence="8" id="KW-0067">ATP-binding</keyword>
<dbReference type="InterPro" id="IPR000873">
    <property type="entry name" value="AMP-dep_synth/lig_dom"/>
</dbReference>
<evidence type="ECO:0000256" key="8">
    <source>
        <dbReference type="ARBA" id="ARBA00022840"/>
    </source>
</evidence>
<evidence type="ECO:0000256" key="10">
    <source>
        <dbReference type="ARBA" id="ARBA00023098"/>
    </source>
</evidence>
<comment type="subcellular location">
    <subcellularLocation>
        <location evidence="2">Mitochondrion</location>
    </subcellularLocation>
</comment>